<name>A0A5S6R5K5_TRIMR</name>
<keyword evidence="1" id="KW-1185">Reference proteome</keyword>
<reference evidence="2" key="1">
    <citation type="submission" date="2019-12" db="UniProtKB">
        <authorList>
            <consortium name="WormBaseParasite"/>
        </authorList>
    </citation>
    <scope>IDENTIFICATION</scope>
</reference>
<dbReference type="Proteomes" id="UP000046395">
    <property type="component" value="Unassembled WGS sequence"/>
</dbReference>
<organism evidence="1 2">
    <name type="scientific">Trichuris muris</name>
    <name type="common">Mouse whipworm</name>
    <dbReference type="NCBI Taxonomy" id="70415"/>
    <lineage>
        <taxon>Eukaryota</taxon>
        <taxon>Metazoa</taxon>
        <taxon>Ecdysozoa</taxon>
        <taxon>Nematoda</taxon>
        <taxon>Enoplea</taxon>
        <taxon>Dorylaimia</taxon>
        <taxon>Trichinellida</taxon>
        <taxon>Trichuridae</taxon>
        <taxon>Trichuris</taxon>
    </lineage>
</organism>
<evidence type="ECO:0000313" key="1">
    <source>
        <dbReference type="Proteomes" id="UP000046395"/>
    </source>
</evidence>
<accession>A0A5S6R5K5</accession>
<dbReference type="WBParaSite" id="TMUE_3000014554.1">
    <property type="protein sequence ID" value="TMUE_3000014554.1"/>
    <property type="gene ID" value="WBGene00302242"/>
</dbReference>
<evidence type="ECO:0000313" key="2">
    <source>
        <dbReference type="WBParaSite" id="TMUE_3000014554.1"/>
    </source>
</evidence>
<dbReference type="AlphaFoldDB" id="A0A5S6R5K5"/>
<proteinExistence type="predicted"/>
<protein>
    <submittedName>
        <fullName evidence="2">TFIIS N-terminal domain-containing protein</fullName>
    </submittedName>
</protein>
<sequence length="320" mass="36682">MEATLFSELDQHVKISAMQIANIQRRTLIRKFNELIVPRDLVITRNRPPTSRQQDEDLDQIVIDLSSDPLDPRTKAVLKKGLSFVPYKKDPPILDLIACVENSLIQVDQSKAARIRSSIAHILQYSRYKRKPNLDREEAKIIRNLKKETNKVITKADKGNKVVILDKTEYINKMEVVLSSDVYTSVEKDPSDITRKSLARLLSDIHSVSHEAALERIKNLLKFPSNFSAVLGRKQPVRTTLLFMRAWSEKVTNMNFCRVVFDLKDRAAVRPNAAMRSVAEEWLLRNPVHVGGPGLMIEEDLFPRRSSDQMLSQDEILFPK</sequence>